<dbReference type="EMBL" id="CAJVPS010030414">
    <property type="protein sequence ID" value="CAG8730820.1"/>
    <property type="molecule type" value="Genomic_DNA"/>
</dbReference>
<protein>
    <submittedName>
        <fullName evidence="1">136_t:CDS:1</fullName>
    </submittedName>
</protein>
<proteinExistence type="predicted"/>
<name>A0A9N9IDW0_9GLOM</name>
<dbReference type="Proteomes" id="UP000789508">
    <property type="component" value="Unassembled WGS sequence"/>
</dbReference>
<organism evidence="1 2">
    <name type="scientific">Ambispora leptoticha</name>
    <dbReference type="NCBI Taxonomy" id="144679"/>
    <lineage>
        <taxon>Eukaryota</taxon>
        <taxon>Fungi</taxon>
        <taxon>Fungi incertae sedis</taxon>
        <taxon>Mucoromycota</taxon>
        <taxon>Glomeromycotina</taxon>
        <taxon>Glomeromycetes</taxon>
        <taxon>Archaeosporales</taxon>
        <taxon>Ambisporaceae</taxon>
        <taxon>Ambispora</taxon>
    </lineage>
</organism>
<dbReference type="AlphaFoldDB" id="A0A9N9IDW0"/>
<comment type="caution">
    <text evidence="1">The sequence shown here is derived from an EMBL/GenBank/DDBJ whole genome shotgun (WGS) entry which is preliminary data.</text>
</comment>
<feature type="non-terminal residue" evidence="1">
    <location>
        <position position="52"/>
    </location>
</feature>
<sequence>DINRAHGFQMFWCQDKNEKSQLANNNAADMKPSIVKDFNHPLRVLLDFLAQK</sequence>
<gene>
    <name evidence="1" type="ORF">ALEPTO_LOCUS12617</name>
</gene>
<evidence type="ECO:0000313" key="2">
    <source>
        <dbReference type="Proteomes" id="UP000789508"/>
    </source>
</evidence>
<accession>A0A9N9IDW0</accession>
<reference evidence="1" key="1">
    <citation type="submission" date="2021-06" db="EMBL/GenBank/DDBJ databases">
        <authorList>
            <person name="Kallberg Y."/>
            <person name="Tangrot J."/>
            <person name="Rosling A."/>
        </authorList>
    </citation>
    <scope>NUCLEOTIDE SEQUENCE</scope>
    <source>
        <strain evidence="1">FL130A</strain>
    </source>
</reference>
<evidence type="ECO:0000313" key="1">
    <source>
        <dbReference type="EMBL" id="CAG8730820.1"/>
    </source>
</evidence>
<keyword evidence="2" id="KW-1185">Reference proteome</keyword>